<comment type="caution">
    <text evidence="2">The sequence shown here is derived from an EMBL/GenBank/DDBJ whole genome shotgun (WGS) entry which is preliminary data.</text>
</comment>
<dbReference type="SUPFAM" id="SSF53474">
    <property type="entry name" value="alpha/beta-Hydrolases"/>
    <property type="match status" value="1"/>
</dbReference>
<organism evidence="2">
    <name type="scientific">marine sediment metagenome</name>
    <dbReference type="NCBI Taxonomy" id="412755"/>
    <lineage>
        <taxon>unclassified sequences</taxon>
        <taxon>metagenomes</taxon>
        <taxon>ecological metagenomes</taxon>
    </lineage>
</organism>
<dbReference type="PANTHER" id="PTHR12277:SF81">
    <property type="entry name" value="PROTEIN ABHD13"/>
    <property type="match status" value="1"/>
</dbReference>
<dbReference type="Pfam" id="PF12697">
    <property type="entry name" value="Abhydrolase_6"/>
    <property type="match status" value="1"/>
</dbReference>
<accession>A0A0F9HEB6</accession>
<feature type="domain" description="AB hydrolase-1" evidence="1">
    <location>
        <begin position="84"/>
        <end position="199"/>
    </location>
</feature>
<sequence length="276" mass="30220">MGNSSSVSSFIDDYGQGRSAAPTMSSVFPTHLANPRHSPTKLQIHKGVRYIVAMPDDRSPTRRRADEYVIVDDTATTPLTDNAVLFFHGNCTTVDQSSYNMAQTFATHLKKDVYIFEYPGYGESVNDGPATPQSTSSAGKVIFDMLTTQYGTQNVDIMAHSIGTGVAIRTLVFGATPRKLVLISPLASTTSVVTWDIPLFNAFDNLRLAKNIICPVCVIHGDADEVINMVHAGKLYSNLLDIPKELHIIPGAGHNDIFTTETMNIIRDFLVVYVHL</sequence>
<protein>
    <recommendedName>
        <fullName evidence="1">AB hydrolase-1 domain-containing protein</fullName>
    </recommendedName>
</protein>
<proteinExistence type="predicted"/>
<reference evidence="2" key="1">
    <citation type="journal article" date="2015" name="Nature">
        <title>Complex archaea that bridge the gap between prokaryotes and eukaryotes.</title>
        <authorList>
            <person name="Spang A."/>
            <person name="Saw J.H."/>
            <person name="Jorgensen S.L."/>
            <person name="Zaremba-Niedzwiedzka K."/>
            <person name="Martijn J."/>
            <person name="Lind A.E."/>
            <person name="van Eijk R."/>
            <person name="Schleper C."/>
            <person name="Guy L."/>
            <person name="Ettema T.J."/>
        </authorList>
    </citation>
    <scope>NUCLEOTIDE SEQUENCE</scope>
</reference>
<gene>
    <name evidence="2" type="ORF">LCGC14_2075050</name>
</gene>
<dbReference type="Gene3D" id="3.40.50.1820">
    <property type="entry name" value="alpha/beta hydrolase"/>
    <property type="match status" value="1"/>
</dbReference>
<dbReference type="EMBL" id="LAZR01024962">
    <property type="protein sequence ID" value="KKL73422.1"/>
    <property type="molecule type" value="Genomic_DNA"/>
</dbReference>
<dbReference type="InterPro" id="IPR000073">
    <property type="entry name" value="AB_hydrolase_1"/>
</dbReference>
<evidence type="ECO:0000259" key="1">
    <source>
        <dbReference type="Pfam" id="PF12697"/>
    </source>
</evidence>
<dbReference type="PANTHER" id="PTHR12277">
    <property type="entry name" value="ALPHA/BETA HYDROLASE DOMAIN-CONTAINING PROTEIN"/>
    <property type="match status" value="1"/>
</dbReference>
<evidence type="ECO:0000313" key="2">
    <source>
        <dbReference type="EMBL" id="KKL73422.1"/>
    </source>
</evidence>
<dbReference type="InterPro" id="IPR029058">
    <property type="entry name" value="AB_hydrolase_fold"/>
</dbReference>
<name>A0A0F9HEB6_9ZZZZ</name>
<dbReference type="AlphaFoldDB" id="A0A0F9HEB6"/>